<evidence type="ECO:0000313" key="2">
    <source>
        <dbReference type="Proteomes" id="UP001160334"/>
    </source>
</evidence>
<protein>
    <submittedName>
        <fullName evidence="1">Uncharacterized protein</fullName>
    </submittedName>
</protein>
<gene>
    <name evidence="1" type="ORF">M2280_005273</name>
</gene>
<name>A0ABT6MI62_9NOCA</name>
<dbReference type="EMBL" id="JARXVC010000017">
    <property type="protein sequence ID" value="MDH6284022.1"/>
    <property type="molecule type" value="Genomic_DNA"/>
</dbReference>
<comment type="caution">
    <text evidence="1">The sequence shown here is derived from an EMBL/GenBank/DDBJ whole genome shotgun (WGS) entry which is preliminary data.</text>
</comment>
<proteinExistence type="predicted"/>
<organism evidence="1 2">
    <name type="scientific">Prescottella agglutinans</name>
    <dbReference type="NCBI Taxonomy" id="1644129"/>
    <lineage>
        <taxon>Bacteria</taxon>
        <taxon>Bacillati</taxon>
        <taxon>Actinomycetota</taxon>
        <taxon>Actinomycetes</taxon>
        <taxon>Mycobacteriales</taxon>
        <taxon>Nocardiaceae</taxon>
        <taxon>Prescottella</taxon>
    </lineage>
</organism>
<sequence length="47" mass="5100">MSATEALERIEQIARAGANDARSIGHPVVERAWLDVIRIIDQAGDPS</sequence>
<dbReference type="RefSeq" id="WP_280763271.1">
    <property type="nucleotide sequence ID" value="NZ_JARXVC010000017.1"/>
</dbReference>
<reference evidence="1 2" key="1">
    <citation type="submission" date="2023-04" db="EMBL/GenBank/DDBJ databases">
        <title>Forest soil microbial communities from Buena Vista Peninsula, Colon Province, Panama.</title>
        <authorList>
            <person name="Bouskill N."/>
        </authorList>
    </citation>
    <scope>NUCLEOTIDE SEQUENCE [LARGE SCALE GENOMIC DNA]</scope>
    <source>
        <strain evidence="1 2">CFH S0262</strain>
    </source>
</reference>
<dbReference type="Proteomes" id="UP001160334">
    <property type="component" value="Unassembled WGS sequence"/>
</dbReference>
<accession>A0ABT6MI62</accession>
<evidence type="ECO:0000313" key="1">
    <source>
        <dbReference type="EMBL" id="MDH6284022.1"/>
    </source>
</evidence>
<keyword evidence="2" id="KW-1185">Reference proteome</keyword>